<dbReference type="EMBL" id="JBHSLA010000020">
    <property type="protein sequence ID" value="MFC5196641.1"/>
    <property type="molecule type" value="Genomic_DNA"/>
</dbReference>
<dbReference type="InterPro" id="IPR036249">
    <property type="entry name" value="Thioredoxin-like_sf"/>
</dbReference>
<dbReference type="Pfam" id="PF14289">
    <property type="entry name" value="DUF4369"/>
    <property type="match status" value="1"/>
</dbReference>
<name>A0ABW0C9R1_9FLAO</name>
<dbReference type="PANTHER" id="PTHR42852">
    <property type="entry name" value="THIOL:DISULFIDE INTERCHANGE PROTEIN DSBE"/>
    <property type="match status" value="1"/>
</dbReference>
<proteinExistence type="predicted"/>
<evidence type="ECO:0000259" key="5">
    <source>
        <dbReference type="PROSITE" id="PS51352"/>
    </source>
</evidence>
<organism evidence="6 7">
    <name type="scientific">Bizionia hallyeonensis</name>
    <dbReference type="NCBI Taxonomy" id="1123757"/>
    <lineage>
        <taxon>Bacteria</taxon>
        <taxon>Pseudomonadati</taxon>
        <taxon>Bacteroidota</taxon>
        <taxon>Flavobacteriia</taxon>
        <taxon>Flavobacteriales</taxon>
        <taxon>Flavobacteriaceae</taxon>
        <taxon>Bizionia</taxon>
    </lineage>
</organism>
<evidence type="ECO:0000256" key="3">
    <source>
        <dbReference type="ARBA" id="ARBA00023157"/>
    </source>
</evidence>
<comment type="subcellular location">
    <subcellularLocation>
        <location evidence="1">Cell envelope</location>
    </subcellularLocation>
</comment>
<dbReference type="InterPro" id="IPR050553">
    <property type="entry name" value="Thioredoxin_ResA/DsbE_sf"/>
</dbReference>
<dbReference type="CDD" id="cd02966">
    <property type="entry name" value="TlpA_like_family"/>
    <property type="match status" value="1"/>
</dbReference>
<reference evidence="7" key="1">
    <citation type="journal article" date="2019" name="Int. J. Syst. Evol. Microbiol.">
        <title>The Global Catalogue of Microorganisms (GCM) 10K type strain sequencing project: providing services to taxonomists for standard genome sequencing and annotation.</title>
        <authorList>
            <consortium name="The Broad Institute Genomics Platform"/>
            <consortium name="The Broad Institute Genome Sequencing Center for Infectious Disease"/>
            <person name="Wu L."/>
            <person name="Ma J."/>
        </authorList>
    </citation>
    <scope>NUCLEOTIDE SEQUENCE [LARGE SCALE GENOMIC DNA]</scope>
    <source>
        <strain evidence="7">JCM 17978</strain>
    </source>
</reference>
<keyword evidence="4" id="KW-0676">Redox-active center</keyword>
<dbReference type="Pfam" id="PF00578">
    <property type="entry name" value="AhpC-TSA"/>
    <property type="match status" value="1"/>
</dbReference>
<evidence type="ECO:0000313" key="6">
    <source>
        <dbReference type="EMBL" id="MFC5196641.1"/>
    </source>
</evidence>
<evidence type="ECO:0000256" key="4">
    <source>
        <dbReference type="ARBA" id="ARBA00023284"/>
    </source>
</evidence>
<accession>A0ABW0C9R1</accession>
<comment type="caution">
    <text evidence="6">The sequence shown here is derived from an EMBL/GenBank/DDBJ whole genome shotgun (WGS) entry which is preliminary data.</text>
</comment>
<dbReference type="Gene3D" id="3.40.30.10">
    <property type="entry name" value="Glutaredoxin"/>
    <property type="match status" value="1"/>
</dbReference>
<sequence length="352" mass="40734">MKFTTKLILFFSIIILFNCSSDKKSILELNGEVIGTDTKSIMLIKPNQDTRFDSIIEIPVINGKFHYQEELQNPEVVNLAFAESVKKGMYRPMPLFLENEKIDLTLFTEEEFDKNIVKGGDLNSKYKNYKKEADSLFNPKDWEEQLKWEQEYYIPQNPSLVSYYLFLEQLRYFKENLNSDLIKNNYKKLSESNPNHPYNGLASNLIDAIENIKVGKKYTDFSAPDLNGNEIKLSEKINGKVALLDLWATWCGPCIAKSRKMVPLYNEYKDKGFTIIGVAGEFKNTDRLVKFLEKEKWEWINLVELDRQNNIWQKYGVDGGGGGIFLIDENGLILAKDPTAEEVRIELESRLN</sequence>
<evidence type="ECO:0000256" key="1">
    <source>
        <dbReference type="ARBA" id="ARBA00004196"/>
    </source>
</evidence>
<dbReference type="InterPro" id="IPR013766">
    <property type="entry name" value="Thioredoxin_domain"/>
</dbReference>
<dbReference type="InterPro" id="IPR025380">
    <property type="entry name" value="DUF4369"/>
</dbReference>
<gene>
    <name evidence="6" type="ORF">ACFPH8_14985</name>
</gene>
<dbReference type="SUPFAM" id="SSF52833">
    <property type="entry name" value="Thioredoxin-like"/>
    <property type="match status" value="1"/>
</dbReference>
<evidence type="ECO:0000256" key="2">
    <source>
        <dbReference type="ARBA" id="ARBA00022748"/>
    </source>
</evidence>
<dbReference type="PROSITE" id="PS51352">
    <property type="entry name" value="THIOREDOXIN_2"/>
    <property type="match status" value="1"/>
</dbReference>
<evidence type="ECO:0000313" key="7">
    <source>
        <dbReference type="Proteomes" id="UP001596162"/>
    </source>
</evidence>
<dbReference type="Proteomes" id="UP001596162">
    <property type="component" value="Unassembled WGS sequence"/>
</dbReference>
<dbReference type="PANTHER" id="PTHR42852:SF6">
    <property type="entry name" value="THIOL:DISULFIDE INTERCHANGE PROTEIN DSBE"/>
    <property type="match status" value="1"/>
</dbReference>
<feature type="domain" description="Thioredoxin" evidence="5">
    <location>
        <begin position="212"/>
        <end position="352"/>
    </location>
</feature>
<dbReference type="InterPro" id="IPR000866">
    <property type="entry name" value="AhpC/TSA"/>
</dbReference>
<protein>
    <submittedName>
        <fullName evidence="6">Redoxin domain-containing protein</fullName>
    </submittedName>
</protein>
<dbReference type="RefSeq" id="WP_376862267.1">
    <property type="nucleotide sequence ID" value="NZ_JBHSLA010000020.1"/>
</dbReference>
<keyword evidence="7" id="KW-1185">Reference proteome</keyword>
<keyword evidence="3" id="KW-1015">Disulfide bond</keyword>
<keyword evidence="2" id="KW-0201">Cytochrome c-type biogenesis</keyword>